<organism evidence="2 3">
    <name type="scientific">Pinibacter soli</name>
    <dbReference type="NCBI Taxonomy" id="3044211"/>
    <lineage>
        <taxon>Bacteria</taxon>
        <taxon>Pseudomonadati</taxon>
        <taxon>Bacteroidota</taxon>
        <taxon>Chitinophagia</taxon>
        <taxon>Chitinophagales</taxon>
        <taxon>Chitinophagaceae</taxon>
        <taxon>Pinibacter</taxon>
    </lineage>
</organism>
<evidence type="ECO:0000313" key="2">
    <source>
        <dbReference type="EMBL" id="MDI3321727.1"/>
    </source>
</evidence>
<feature type="signal peptide" evidence="1">
    <location>
        <begin position="1"/>
        <end position="23"/>
    </location>
</feature>
<feature type="chain" id="PRO_5046862947" description="DUF4595 domain-containing protein" evidence="1">
    <location>
        <begin position="24"/>
        <end position="253"/>
    </location>
</feature>
<evidence type="ECO:0000256" key="1">
    <source>
        <dbReference type="SAM" id="SignalP"/>
    </source>
</evidence>
<evidence type="ECO:0008006" key="4">
    <source>
        <dbReference type="Google" id="ProtNLM"/>
    </source>
</evidence>
<sequence>MKKNSLFSMVLAALFLTFFVSCKKDEIDLKRIPADLANTKIYRYYGNMFTDTLTLMGTVNYNKFGDPVSIIKPPQFVGTGNPNYTFWYDKKGRLSDFIGLYSGGIGFEGWRHYYYDKNDRIVRDSAYIFGSMVDGKPNVAASYASTYEYDAFDRVIRTTLVDRFGHSPLVQDFVYDERGNLDGSTTNYDNNFNPHLLNKVWQFIELDYSINNVISGPIQYNNKRLPIDMAIYEYNPYFLGQITGSRVKIEYSK</sequence>
<keyword evidence="1" id="KW-0732">Signal</keyword>
<evidence type="ECO:0000313" key="3">
    <source>
        <dbReference type="Proteomes" id="UP001226434"/>
    </source>
</evidence>
<protein>
    <recommendedName>
        <fullName evidence="4">DUF4595 domain-containing protein</fullName>
    </recommendedName>
</protein>
<dbReference type="PROSITE" id="PS51257">
    <property type="entry name" value="PROKAR_LIPOPROTEIN"/>
    <property type="match status" value="1"/>
</dbReference>
<name>A0ABT6RGN8_9BACT</name>
<comment type="caution">
    <text evidence="2">The sequence shown here is derived from an EMBL/GenBank/DDBJ whole genome shotgun (WGS) entry which is preliminary data.</text>
</comment>
<dbReference type="Gene3D" id="2.180.10.10">
    <property type="entry name" value="RHS repeat-associated core"/>
    <property type="match status" value="1"/>
</dbReference>
<dbReference type="Proteomes" id="UP001226434">
    <property type="component" value="Unassembled WGS sequence"/>
</dbReference>
<proteinExistence type="predicted"/>
<reference evidence="2 3" key="1">
    <citation type="submission" date="2023-05" db="EMBL/GenBank/DDBJ databases">
        <title>Genome sequence of Pinibacter sp. MAH-24.</title>
        <authorList>
            <person name="Huq M.A."/>
        </authorList>
    </citation>
    <scope>NUCLEOTIDE SEQUENCE [LARGE SCALE GENOMIC DNA]</scope>
    <source>
        <strain evidence="2 3">MAH-24</strain>
    </source>
</reference>
<dbReference type="EMBL" id="JASBRG010000007">
    <property type="protein sequence ID" value="MDI3321727.1"/>
    <property type="molecule type" value="Genomic_DNA"/>
</dbReference>
<gene>
    <name evidence="2" type="ORF">QJ048_18160</name>
</gene>
<keyword evidence="3" id="KW-1185">Reference proteome</keyword>
<accession>A0ABT6RGN8</accession>
<dbReference type="RefSeq" id="WP_282335833.1">
    <property type="nucleotide sequence ID" value="NZ_JASBRG010000007.1"/>
</dbReference>